<evidence type="ECO:0000313" key="3">
    <source>
        <dbReference type="Proteomes" id="UP001597459"/>
    </source>
</evidence>
<dbReference type="RefSeq" id="WP_378254061.1">
    <property type="nucleotide sequence ID" value="NZ_JBHSJV010000001.1"/>
</dbReference>
<name>A0ABW5NGG3_9FLAO</name>
<protein>
    <submittedName>
        <fullName evidence="2">Uncharacterized protein</fullName>
    </submittedName>
</protein>
<dbReference type="Proteomes" id="UP001597459">
    <property type="component" value="Unassembled WGS sequence"/>
</dbReference>
<proteinExistence type="predicted"/>
<dbReference type="PROSITE" id="PS51257">
    <property type="entry name" value="PROKAR_LIPOPROTEIN"/>
    <property type="match status" value="1"/>
</dbReference>
<dbReference type="EMBL" id="JBHULX010000048">
    <property type="protein sequence ID" value="MFD2593505.1"/>
    <property type="molecule type" value="Genomic_DNA"/>
</dbReference>
<feature type="signal peptide" evidence="1">
    <location>
        <begin position="1"/>
        <end position="27"/>
    </location>
</feature>
<keyword evidence="1" id="KW-0732">Signal</keyword>
<evidence type="ECO:0000313" key="2">
    <source>
        <dbReference type="EMBL" id="MFD2593505.1"/>
    </source>
</evidence>
<reference evidence="3" key="1">
    <citation type="journal article" date="2019" name="Int. J. Syst. Evol. Microbiol.">
        <title>The Global Catalogue of Microorganisms (GCM) 10K type strain sequencing project: providing services to taxonomists for standard genome sequencing and annotation.</title>
        <authorList>
            <consortium name="The Broad Institute Genomics Platform"/>
            <consortium name="The Broad Institute Genome Sequencing Center for Infectious Disease"/>
            <person name="Wu L."/>
            <person name="Ma J."/>
        </authorList>
    </citation>
    <scope>NUCLEOTIDE SEQUENCE [LARGE SCALE GENOMIC DNA]</scope>
    <source>
        <strain evidence="3">KCTC 42423</strain>
    </source>
</reference>
<feature type="chain" id="PRO_5045655244" evidence="1">
    <location>
        <begin position="28"/>
        <end position="190"/>
    </location>
</feature>
<evidence type="ECO:0000256" key="1">
    <source>
        <dbReference type="SAM" id="SignalP"/>
    </source>
</evidence>
<gene>
    <name evidence="2" type="ORF">ACFSTE_21890</name>
</gene>
<organism evidence="2 3">
    <name type="scientific">Aquimarina hainanensis</name>
    <dbReference type="NCBI Taxonomy" id="1578017"/>
    <lineage>
        <taxon>Bacteria</taxon>
        <taxon>Pseudomonadati</taxon>
        <taxon>Bacteroidota</taxon>
        <taxon>Flavobacteriia</taxon>
        <taxon>Flavobacteriales</taxon>
        <taxon>Flavobacteriaceae</taxon>
        <taxon>Aquimarina</taxon>
    </lineage>
</organism>
<sequence>MKHPILTRTANIICFVTVVLMSSISCSSDDGTTNMKEEEKETIIGYTDVEFALEGNTEGGRWFASVSGKVYKEAELTQVTGATVDLVSVSNSAFIAFSSPDDSNNSVTVPGATRTKTQHENVTMTATAFDAIKDDSALKNITIIHDTESIGISGFEGKIILFENAKGKKGAIRLKAINAKRLLVDIKVMK</sequence>
<keyword evidence="3" id="KW-1185">Reference proteome</keyword>
<accession>A0ABW5NGG3</accession>
<comment type="caution">
    <text evidence="2">The sequence shown here is derived from an EMBL/GenBank/DDBJ whole genome shotgun (WGS) entry which is preliminary data.</text>
</comment>